<reference evidence="6 7" key="1">
    <citation type="submission" date="2019-07" db="EMBL/GenBank/DDBJ databases">
        <title>Whole genome shotgun sequence of Pseudonocardia sulfidoxydans NBRC 16205.</title>
        <authorList>
            <person name="Hosoyama A."/>
            <person name="Uohara A."/>
            <person name="Ohji S."/>
            <person name="Ichikawa N."/>
        </authorList>
    </citation>
    <scope>NUCLEOTIDE SEQUENCE [LARGE SCALE GENOMIC DNA]</scope>
    <source>
        <strain evidence="6 7">NBRC 16205</strain>
    </source>
</reference>
<dbReference type="AlphaFoldDB" id="A0A511DPV7"/>
<sequence>MKLEKVACLEELSDRKLLRLKGPGYDLCIVLTDNKVHAFANRCPHTGARLHASRVRHNVLTCSHHLAQFDLCSGSVLTFPMEGLDVEKTGPLVVFDAEVDADGWVSVDLGEIELYGRGPVR</sequence>
<dbReference type="GO" id="GO:0051537">
    <property type="term" value="F:2 iron, 2 sulfur cluster binding"/>
    <property type="evidence" value="ECO:0007669"/>
    <property type="project" value="UniProtKB-KW"/>
</dbReference>
<dbReference type="PROSITE" id="PS51296">
    <property type="entry name" value="RIESKE"/>
    <property type="match status" value="1"/>
</dbReference>
<dbReference type="CDD" id="cd03467">
    <property type="entry name" value="Rieske"/>
    <property type="match status" value="1"/>
</dbReference>
<evidence type="ECO:0000256" key="1">
    <source>
        <dbReference type="ARBA" id="ARBA00022714"/>
    </source>
</evidence>
<keyword evidence="7" id="KW-1185">Reference proteome</keyword>
<dbReference type="SUPFAM" id="SSF50022">
    <property type="entry name" value="ISP domain"/>
    <property type="match status" value="1"/>
</dbReference>
<keyword evidence="3" id="KW-0408">Iron</keyword>
<evidence type="ECO:0000256" key="4">
    <source>
        <dbReference type="ARBA" id="ARBA00023014"/>
    </source>
</evidence>
<protein>
    <recommendedName>
        <fullName evidence="5">Rieske domain-containing protein</fullName>
    </recommendedName>
</protein>
<dbReference type="Gene3D" id="2.102.10.10">
    <property type="entry name" value="Rieske [2Fe-2S] iron-sulphur domain"/>
    <property type="match status" value="1"/>
</dbReference>
<evidence type="ECO:0000313" key="7">
    <source>
        <dbReference type="Proteomes" id="UP000321685"/>
    </source>
</evidence>
<evidence type="ECO:0000259" key="5">
    <source>
        <dbReference type="PROSITE" id="PS51296"/>
    </source>
</evidence>
<dbReference type="Proteomes" id="UP000321685">
    <property type="component" value="Unassembled WGS sequence"/>
</dbReference>
<dbReference type="Pfam" id="PF00355">
    <property type="entry name" value="Rieske"/>
    <property type="match status" value="1"/>
</dbReference>
<dbReference type="EMBL" id="BJVJ01000117">
    <property type="protein sequence ID" value="GEL26856.1"/>
    <property type="molecule type" value="Genomic_DNA"/>
</dbReference>
<proteinExistence type="predicted"/>
<name>A0A511DPV7_9PSEU</name>
<evidence type="ECO:0000256" key="2">
    <source>
        <dbReference type="ARBA" id="ARBA00022723"/>
    </source>
</evidence>
<gene>
    <name evidence="6" type="ORF">PSU4_58100</name>
</gene>
<keyword evidence="2" id="KW-0479">Metal-binding</keyword>
<dbReference type="InterPro" id="IPR017941">
    <property type="entry name" value="Rieske_2Fe-2S"/>
</dbReference>
<dbReference type="GO" id="GO:0004497">
    <property type="term" value="F:monooxygenase activity"/>
    <property type="evidence" value="ECO:0007669"/>
    <property type="project" value="UniProtKB-ARBA"/>
</dbReference>
<dbReference type="GO" id="GO:0016705">
    <property type="term" value="F:oxidoreductase activity, acting on paired donors, with incorporation or reduction of molecular oxygen"/>
    <property type="evidence" value="ECO:0007669"/>
    <property type="project" value="UniProtKB-ARBA"/>
</dbReference>
<dbReference type="GO" id="GO:0046872">
    <property type="term" value="F:metal ion binding"/>
    <property type="evidence" value="ECO:0007669"/>
    <property type="project" value="UniProtKB-KW"/>
</dbReference>
<keyword evidence="4" id="KW-0411">Iron-sulfur</keyword>
<organism evidence="6 7">
    <name type="scientific">Pseudonocardia sulfidoxydans NBRC 16205</name>
    <dbReference type="NCBI Taxonomy" id="1223511"/>
    <lineage>
        <taxon>Bacteria</taxon>
        <taxon>Bacillati</taxon>
        <taxon>Actinomycetota</taxon>
        <taxon>Actinomycetes</taxon>
        <taxon>Pseudonocardiales</taxon>
        <taxon>Pseudonocardiaceae</taxon>
        <taxon>Pseudonocardia</taxon>
    </lineage>
</organism>
<comment type="caution">
    <text evidence="6">The sequence shown here is derived from an EMBL/GenBank/DDBJ whole genome shotgun (WGS) entry which is preliminary data.</text>
</comment>
<accession>A0A511DPV7</accession>
<evidence type="ECO:0000313" key="6">
    <source>
        <dbReference type="EMBL" id="GEL26856.1"/>
    </source>
</evidence>
<dbReference type="InterPro" id="IPR036922">
    <property type="entry name" value="Rieske_2Fe-2S_sf"/>
</dbReference>
<keyword evidence="1" id="KW-0001">2Fe-2S</keyword>
<dbReference type="RefSeq" id="WP_186817248.1">
    <property type="nucleotide sequence ID" value="NZ_BJVJ01000117.1"/>
</dbReference>
<evidence type="ECO:0000256" key="3">
    <source>
        <dbReference type="ARBA" id="ARBA00023004"/>
    </source>
</evidence>
<feature type="domain" description="Rieske" evidence="5">
    <location>
        <begin position="4"/>
        <end position="95"/>
    </location>
</feature>